<protein>
    <submittedName>
        <fullName evidence="2">AAA family ATPase</fullName>
    </submittedName>
</protein>
<sequence length="241" mass="25527">MHKDGAYATGTSAVLGPAPPPPRKAAPARAASARAAAALRPGRLAPVLDLRGAPPRPAAELRYPAGDVLIVSGLPGSGKSSLIRKTVARPARGGPAVRRIDSQDARDRVARLLPAGLPYALYRPLVRLRHYAGLRRALRSGAGVVVHDCGTLAWVRRWVVRDARRRGRSVHLALLDVEPQVALEGQALRGRGVSSYAFARHRRAVGRLVADAEDGRLPDGFASAVLLDREAASALNGIGFE</sequence>
<dbReference type="SUPFAM" id="SSF52540">
    <property type="entry name" value="P-loop containing nucleoside triphosphate hydrolases"/>
    <property type="match status" value="1"/>
</dbReference>
<comment type="caution">
    <text evidence="2">The sequence shown here is derived from an EMBL/GenBank/DDBJ whole genome shotgun (WGS) entry which is preliminary data.</text>
</comment>
<dbReference type="Gene3D" id="3.40.50.300">
    <property type="entry name" value="P-loop containing nucleotide triphosphate hydrolases"/>
    <property type="match status" value="1"/>
</dbReference>
<dbReference type="RefSeq" id="WP_398718079.1">
    <property type="nucleotide sequence ID" value="NZ_JBIRWE010000002.1"/>
</dbReference>
<dbReference type="Proteomes" id="UP001611548">
    <property type="component" value="Unassembled WGS sequence"/>
</dbReference>
<gene>
    <name evidence="2" type="ORF">ACH429_06085</name>
</gene>
<feature type="region of interest" description="Disordered" evidence="1">
    <location>
        <begin position="1"/>
        <end position="32"/>
    </location>
</feature>
<accession>A0ABW7UM17</accession>
<reference evidence="2 3" key="1">
    <citation type="submission" date="2024-10" db="EMBL/GenBank/DDBJ databases">
        <title>The Natural Products Discovery Center: Release of the First 8490 Sequenced Strains for Exploring Actinobacteria Biosynthetic Diversity.</title>
        <authorList>
            <person name="Kalkreuter E."/>
            <person name="Kautsar S.A."/>
            <person name="Yang D."/>
            <person name="Bader C.D."/>
            <person name="Teijaro C.N."/>
            <person name="Fluegel L."/>
            <person name="Davis C.M."/>
            <person name="Simpson J.R."/>
            <person name="Lauterbach L."/>
            <person name="Steele A.D."/>
            <person name="Gui C."/>
            <person name="Meng S."/>
            <person name="Li G."/>
            <person name="Viehrig K."/>
            <person name="Ye F."/>
            <person name="Su P."/>
            <person name="Kiefer A.F."/>
            <person name="Nichols A."/>
            <person name="Cepeda A.J."/>
            <person name="Yan W."/>
            <person name="Fan B."/>
            <person name="Jiang Y."/>
            <person name="Adhikari A."/>
            <person name="Zheng C.-J."/>
            <person name="Schuster L."/>
            <person name="Cowan T.M."/>
            <person name="Smanski M.J."/>
            <person name="Chevrette M.G."/>
            <person name="De Carvalho L.P.S."/>
            <person name="Shen B."/>
        </authorList>
    </citation>
    <scope>NUCLEOTIDE SEQUENCE [LARGE SCALE GENOMIC DNA]</scope>
    <source>
        <strain evidence="2 3">NPDC020327</strain>
    </source>
</reference>
<evidence type="ECO:0000256" key="1">
    <source>
        <dbReference type="SAM" id="MobiDB-lite"/>
    </source>
</evidence>
<evidence type="ECO:0000313" key="2">
    <source>
        <dbReference type="EMBL" id="MFI1963697.1"/>
    </source>
</evidence>
<dbReference type="EMBL" id="JBIRWE010000002">
    <property type="protein sequence ID" value="MFI1963697.1"/>
    <property type="molecule type" value="Genomic_DNA"/>
</dbReference>
<name>A0ABW7UM17_9ACTN</name>
<proteinExistence type="predicted"/>
<dbReference type="InterPro" id="IPR027417">
    <property type="entry name" value="P-loop_NTPase"/>
</dbReference>
<evidence type="ECO:0000313" key="3">
    <source>
        <dbReference type="Proteomes" id="UP001611548"/>
    </source>
</evidence>
<dbReference type="Pfam" id="PF13671">
    <property type="entry name" value="AAA_33"/>
    <property type="match status" value="1"/>
</dbReference>
<keyword evidence="3" id="KW-1185">Reference proteome</keyword>
<organism evidence="2 3">
    <name type="scientific">Streptomyces pathocidini</name>
    <dbReference type="NCBI Taxonomy" id="1650571"/>
    <lineage>
        <taxon>Bacteria</taxon>
        <taxon>Bacillati</taxon>
        <taxon>Actinomycetota</taxon>
        <taxon>Actinomycetes</taxon>
        <taxon>Kitasatosporales</taxon>
        <taxon>Streptomycetaceae</taxon>
        <taxon>Streptomyces</taxon>
    </lineage>
</organism>